<gene>
    <name evidence="1" type="ORF">CHH28_02020</name>
</gene>
<sequence>MNASAEGFWTLGAGSGTASIRADNDSGSIRVEGDGHTAYLGYGWGLSERIDGLLTANFARLQDVDEVNDSVVGAELGVRLKLPADGLPKPAYVITTAGWHYGDAVARHGASLMIGAGIPVLVWRRASVDLQYQYRYINWRDRDGYNELRSQLSQGMISAEWRF</sequence>
<evidence type="ECO:0000313" key="1">
    <source>
        <dbReference type="EMBL" id="ASP37523.1"/>
    </source>
</evidence>
<evidence type="ECO:0008006" key="3">
    <source>
        <dbReference type="Google" id="ProtNLM"/>
    </source>
</evidence>
<keyword evidence="2" id="KW-1185">Reference proteome</keyword>
<dbReference type="SUPFAM" id="SSF56925">
    <property type="entry name" value="OMPA-like"/>
    <property type="match status" value="1"/>
</dbReference>
<proteinExistence type="predicted"/>
<dbReference type="InterPro" id="IPR011250">
    <property type="entry name" value="OMP/PagP_B-barrel"/>
</dbReference>
<protein>
    <recommendedName>
        <fullName evidence="3">Outer membrane protein beta-barrel domain-containing protein</fullName>
    </recommendedName>
</protein>
<reference evidence="1 2" key="1">
    <citation type="submission" date="2017-07" db="EMBL/GenBank/DDBJ databases">
        <title>Annotated genome sequence of Bacterioplanes sanyensis isolated from Red Sea.</title>
        <authorList>
            <person name="Rehman Z.U."/>
        </authorList>
    </citation>
    <scope>NUCLEOTIDE SEQUENCE [LARGE SCALE GENOMIC DNA]</scope>
    <source>
        <strain evidence="1 2">NV9</strain>
    </source>
</reference>
<organism evidence="1 2">
    <name type="scientific">Bacterioplanes sanyensis</name>
    <dbReference type="NCBI Taxonomy" id="1249553"/>
    <lineage>
        <taxon>Bacteria</taxon>
        <taxon>Pseudomonadati</taxon>
        <taxon>Pseudomonadota</taxon>
        <taxon>Gammaproteobacteria</taxon>
        <taxon>Oceanospirillales</taxon>
        <taxon>Oceanospirillaceae</taxon>
        <taxon>Bacterioplanes</taxon>
    </lineage>
</organism>
<evidence type="ECO:0000313" key="2">
    <source>
        <dbReference type="Proteomes" id="UP000202440"/>
    </source>
</evidence>
<name>A0A222FH00_9GAMM</name>
<accession>A0A222FH00</accession>
<dbReference type="AlphaFoldDB" id="A0A222FH00"/>
<dbReference type="EMBL" id="CP022530">
    <property type="protein sequence ID" value="ASP37523.1"/>
    <property type="molecule type" value="Genomic_DNA"/>
</dbReference>
<dbReference type="Proteomes" id="UP000202440">
    <property type="component" value="Chromosome"/>
</dbReference>
<dbReference type="KEGG" id="bsan:CHH28_02020"/>